<feature type="non-terminal residue" evidence="1">
    <location>
        <position position="1"/>
    </location>
</feature>
<dbReference type="AlphaFoldDB" id="A0A4Y2NA58"/>
<proteinExistence type="predicted"/>
<comment type="caution">
    <text evidence="1">The sequence shown here is derived from an EMBL/GenBank/DDBJ whole genome shotgun (WGS) entry which is preliminary data.</text>
</comment>
<gene>
    <name evidence="1" type="ORF">AVEN_210485_1</name>
</gene>
<name>A0A4Y2NA58_ARAVE</name>
<sequence length="79" mass="9088">KERSGDGLVVKSRNRRIPSLKPNSTKIFTVYLKFSYTLKLTSRIKRSTASEAWKLGWGRRPRYLTTAQNYGISPKIAIE</sequence>
<evidence type="ECO:0000313" key="2">
    <source>
        <dbReference type="Proteomes" id="UP000499080"/>
    </source>
</evidence>
<evidence type="ECO:0000313" key="1">
    <source>
        <dbReference type="EMBL" id="GBN35823.1"/>
    </source>
</evidence>
<protein>
    <submittedName>
        <fullName evidence="1">Uncharacterized protein</fullName>
    </submittedName>
</protein>
<dbReference type="Proteomes" id="UP000499080">
    <property type="component" value="Unassembled WGS sequence"/>
</dbReference>
<accession>A0A4Y2NA58</accession>
<keyword evidence="2" id="KW-1185">Reference proteome</keyword>
<dbReference type="EMBL" id="BGPR01126874">
    <property type="protein sequence ID" value="GBN35823.1"/>
    <property type="molecule type" value="Genomic_DNA"/>
</dbReference>
<organism evidence="1 2">
    <name type="scientific">Araneus ventricosus</name>
    <name type="common">Orbweaver spider</name>
    <name type="synonym">Epeira ventricosa</name>
    <dbReference type="NCBI Taxonomy" id="182803"/>
    <lineage>
        <taxon>Eukaryota</taxon>
        <taxon>Metazoa</taxon>
        <taxon>Ecdysozoa</taxon>
        <taxon>Arthropoda</taxon>
        <taxon>Chelicerata</taxon>
        <taxon>Arachnida</taxon>
        <taxon>Araneae</taxon>
        <taxon>Araneomorphae</taxon>
        <taxon>Entelegynae</taxon>
        <taxon>Araneoidea</taxon>
        <taxon>Araneidae</taxon>
        <taxon>Araneus</taxon>
    </lineage>
</organism>
<reference evidence="1 2" key="1">
    <citation type="journal article" date="2019" name="Sci. Rep.">
        <title>Orb-weaving spider Araneus ventricosus genome elucidates the spidroin gene catalogue.</title>
        <authorList>
            <person name="Kono N."/>
            <person name="Nakamura H."/>
            <person name="Ohtoshi R."/>
            <person name="Moran D.A.P."/>
            <person name="Shinohara A."/>
            <person name="Yoshida Y."/>
            <person name="Fujiwara M."/>
            <person name="Mori M."/>
            <person name="Tomita M."/>
            <person name="Arakawa K."/>
        </authorList>
    </citation>
    <scope>NUCLEOTIDE SEQUENCE [LARGE SCALE GENOMIC DNA]</scope>
</reference>